<keyword evidence="4 13" id="KW-0479">Metal-binding</keyword>
<dbReference type="PANTHER" id="PTHR30194">
    <property type="entry name" value="CROSSOVER JUNCTION ENDODEOXYRIBONUCLEASE RUVC"/>
    <property type="match status" value="1"/>
</dbReference>
<sequence length="161" mass="17890">MRSKSLARTVLAIDPGFDRIGVAVLEKDNLLFSDCIETDRKSPHRERLLTIGKAVEKIIKKWKPETLAIEKLFFNQNVTNALKVSEARGVIIYEAAKAKLEIFEYSPQAIKIAVTGYGKADKAQIVSMVRKLIALPSKKMLDDEVDAIALGITHLATRKGI</sequence>
<feature type="active site" evidence="13">
    <location>
        <position position="70"/>
    </location>
</feature>
<comment type="subunit">
    <text evidence="13">Homodimer which binds Holliday junction (HJ) DNA. The HJ becomes 2-fold symmetrical on binding to RuvC with unstacked arms; it has a different conformation from HJ DNA in complex with RuvA. In the full resolvosome a probable DNA-RuvA(4)-RuvB(12)-RuvC(2) complex forms which resolves the HJ.</text>
</comment>
<dbReference type="GO" id="GO:0008821">
    <property type="term" value="F:crossover junction DNA endonuclease activity"/>
    <property type="evidence" value="ECO:0007669"/>
    <property type="project" value="UniProtKB-UniRule"/>
</dbReference>
<evidence type="ECO:0000256" key="14">
    <source>
        <dbReference type="NCBIfam" id="TIGR00228"/>
    </source>
</evidence>
<comment type="catalytic activity">
    <reaction evidence="12 13">
        <text>Endonucleolytic cleavage at a junction such as a reciprocal single-stranded crossover between two homologous DNA duplexes (Holliday junction).</text>
        <dbReference type="EC" id="3.1.21.10"/>
    </reaction>
</comment>
<dbReference type="FunFam" id="3.30.420.10:FF:000002">
    <property type="entry name" value="Crossover junction endodeoxyribonuclease RuvC"/>
    <property type="match status" value="1"/>
</dbReference>
<dbReference type="GO" id="GO:0005737">
    <property type="term" value="C:cytoplasm"/>
    <property type="evidence" value="ECO:0007669"/>
    <property type="project" value="UniProtKB-SubCell"/>
</dbReference>
<gene>
    <name evidence="13" type="primary">ruvC</name>
    <name evidence="15" type="ORF">A3B19_01885</name>
</gene>
<dbReference type="Pfam" id="PF02075">
    <property type="entry name" value="RuvC"/>
    <property type="match status" value="1"/>
</dbReference>
<keyword evidence="5 13" id="KW-0255">Endonuclease</keyword>
<organism evidence="15 16">
    <name type="scientific">Candidatus Giovannonibacteria bacterium RIFCSPLOWO2_01_FULL_46_32</name>
    <dbReference type="NCBI Taxonomy" id="1798353"/>
    <lineage>
        <taxon>Bacteria</taxon>
        <taxon>Candidatus Giovannoniibacteriota</taxon>
    </lineage>
</organism>
<keyword evidence="11 13" id="KW-0234">DNA repair</keyword>
<dbReference type="SUPFAM" id="SSF53098">
    <property type="entry name" value="Ribonuclease H-like"/>
    <property type="match status" value="1"/>
</dbReference>
<dbReference type="GO" id="GO:0003677">
    <property type="term" value="F:DNA binding"/>
    <property type="evidence" value="ECO:0007669"/>
    <property type="project" value="UniProtKB-KW"/>
</dbReference>
<feature type="binding site" evidence="13">
    <location>
        <position position="70"/>
    </location>
    <ligand>
        <name>Mg(2+)</name>
        <dbReference type="ChEBI" id="CHEBI:18420"/>
        <label>2</label>
    </ligand>
</feature>
<keyword evidence="7 13" id="KW-0378">Hydrolase</keyword>
<comment type="caution">
    <text evidence="15">The sequence shown here is derived from an EMBL/GenBank/DDBJ whole genome shotgun (WGS) entry which is preliminary data.</text>
</comment>
<reference evidence="15 16" key="1">
    <citation type="journal article" date="2016" name="Nat. Commun.">
        <title>Thousands of microbial genomes shed light on interconnected biogeochemical processes in an aquifer system.</title>
        <authorList>
            <person name="Anantharaman K."/>
            <person name="Brown C.T."/>
            <person name="Hug L.A."/>
            <person name="Sharon I."/>
            <person name="Castelle C.J."/>
            <person name="Probst A.J."/>
            <person name="Thomas B.C."/>
            <person name="Singh A."/>
            <person name="Wilkins M.J."/>
            <person name="Karaoz U."/>
            <person name="Brodie E.L."/>
            <person name="Williams K.H."/>
            <person name="Hubbard S.S."/>
            <person name="Banfield J.F."/>
        </authorList>
    </citation>
    <scope>NUCLEOTIDE SEQUENCE [LARGE SCALE GENOMIC DNA]</scope>
</reference>
<dbReference type="PANTHER" id="PTHR30194:SF3">
    <property type="entry name" value="CROSSOVER JUNCTION ENDODEOXYRIBONUCLEASE RUVC"/>
    <property type="match status" value="1"/>
</dbReference>
<dbReference type="GO" id="GO:0006310">
    <property type="term" value="P:DNA recombination"/>
    <property type="evidence" value="ECO:0007669"/>
    <property type="project" value="UniProtKB-UniRule"/>
</dbReference>
<evidence type="ECO:0000256" key="5">
    <source>
        <dbReference type="ARBA" id="ARBA00022759"/>
    </source>
</evidence>
<evidence type="ECO:0000256" key="10">
    <source>
        <dbReference type="ARBA" id="ARBA00023172"/>
    </source>
</evidence>
<keyword evidence="3 13" id="KW-0540">Nuclease</keyword>
<evidence type="ECO:0000256" key="1">
    <source>
        <dbReference type="ARBA" id="ARBA00009518"/>
    </source>
</evidence>
<dbReference type="Gene3D" id="3.30.420.10">
    <property type="entry name" value="Ribonuclease H-like superfamily/Ribonuclease H"/>
    <property type="match status" value="1"/>
</dbReference>
<keyword evidence="10 13" id="KW-0233">DNA recombination</keyword>
<protein>
    <recommendedName>
        <fullName evidence="13 14">Crossover junction endodeoxyribonuclease RuvC</fullName>
        <ecNumber evidence="13 14">3.1.21.10</ecNumber>
    </recommendedName>
    <alternativeName>
        <fullName evidence="13">Holliday junction nuclease RuvC</fullName>
    </alternativeName>
    <alternativeName>
        <fullName evidence="13">Holliday junction resolvase RuvC</fullName>
    </alternativeName>
</protein>
<dbReference type="InterPro" id="IPR002176">
    <property type="entry name" value="X-over_junc_endoDNase_RuvC"/>
</dbReference>
<dbReference type="NCBIfam" id="TIGR00228">
    <property type="entry name" value="ruvC"/>
    <property type="match status" value="1"/>
</dbReference>
<evidence type="ECO:0000256" key="11">
    <source>
        <dbReference type="ARBA" id="ARBA00023204"/>
    </source>
</evidence>
<evidence type="ECO:0000256" key="12">
    <source>
        <dbReference type="ARBA" id="ARBA00029354"/>
    </source>
</evidence>
<evidence type="ECO:0000313" key="15">
    <source>
        <dbReference type="EMBL" id="OGF86580.1"/>
    </source>
</evidence>
<feature type="binding site" evidence="13">
    <location>
        <position position="143"/>
    </location>
    <ligand>
        <name>Mg(2+)</name>
        <dbReference type="ChEBI" id="CHEBI:18420"/>
        <label>1</label>
    </ligand>
</feature>
<evidence type="ECO:0000313" key="16">
    <source>
        <dbReference type="Proteomes" id="UP000177346"/>
    </source>
</evidence>
<keyword evidence="8 13" id="KW-0460">Magnesium</keyword>
<dbReference type="InterPro" id="IPR036397">
    <property type="entry name" value="RNaseH_sf"/>
</dbReference>
<keyword evidence="9 13" id="KW-0238">DNA-binding</keyword>
<evidence type="ECO:0000256" key="4">
    <source>
        <dbReference type="ARBA" id="ARBA00022723"/>
    </source>
</evidence>
<feature type="active site" evidence="13">
    <location>
        <position position="14"/>
    </location>
</feature>
<comment type="subcellular location">
    <subcellularLocation>
        <location evidence="13">Cytoplasm</location>
    </subcellularLocation>
</comment>
<keyword evidence="6 13" id="KW-0227">DNA damage</keyword>
<dbReference type="GO" id="GO:0048476">
    <property type="term" value="C:Holliday junction resolvase complex"/>
    <property type="evidence" value="ECO:0007669"/>
    <property type="project" value="UniProtKB-UniRule"/>
</dbReference>
<dbReference type="PRINTS" id="PR00696">
    <property type="entry name" value="RSOLVASERUVC"/>
</dbReference>
<dbReference type="GO" id="GO:0000287">
    <property type="term" value="F:magnesium ion binding"/>
    <property type="evidence" value="ECO:0007669"/>
    <property type="project" value="UniProtKB-UniRule"/>
</dbReference>
<dbReference type="EC" id="3.1.21.10" evidence="13 14"/>
<proteinExistence type="inferred from homology"/>
<evidence type="ECO:0000256" key="2">
    <source>
        <dbReference type="ARBA" id="ARBA00022490"/>
    </source>
</evidence>
<evidence type="ECO:0000256" key="13">
    <source>
        <dbReference type="HAMAP-Rule" id="MF_00034"/>
    </source>
</evidence>
<accession>A0A1F5XFF3</accession>
<evidence type="ECO:0000256" key="6">
    <source>
        <dbReference type="ARBA" id="ARBA00022763"/>
    </source>
</evidence>
<evidence type="ECO:0000256" key="8">
    <source>
        <dbReference type="ARBA" id="ARBA00022842"/>
    </source>
</evidence>
<dbReference type="GO" id="GO:0006281">
    <property type="term" value="P:DNA repair"/>
    <property type="evidence" value="ECO:0007669"/>
    <property type="project" value="UniProtKB-UniRule"/>
</dbReference>
<dbReference type="AlphaFoldDB" id="A0A1F5XFF3"/>
<comment type="function">
    <text evidence="13">The RuvA-RuvB-RuvC complex processes Holliday junction (HJ) DNA during genetic recombination and DNA repair. Endonuclease that resolves HJ intermediates. Cleaves cruciform DNA by making single-stranded nicks across the HJ at symmetrical positions within the homologous arms, yielding a 5'-phosphate and a 3'-hydroxyl group; requires a central core of homology in the junction. The consensus cleavage sequence is 5'-(A/T)TT(C/G)-3'. Cleavage occurs on the 3'-side of the TT dinucleotide at the point of strand exchange. HJ branch migration catalyzed by RuvA-RuvB allows RuvC to scan DNA until it finds its consensus sequence, where it cleaves and resolves the cruciform DNA.</text>
</comment>
<dbReference type="CDD" id="cd16962">
    <property type="entry name" value="RuvC"/>
    <property type="match status" value="1"/>
</dbReference>
<evidence type="ECO:0000256" key="3">
    <source>
        <dbReference type="ARBA" id="ARBA00022722"/>
    </source>
</evidence>
<feature type="active site" evidence="13">
    <location>
        <position position="143"/>
    </location>
</feature>
<evidence type="ECO:0000256" key="7">
    <source>
        <dbReference type="ARBA" id="ARBA00022801"/>
    </source>
</evidence>
<feature type="binding site" evidence="13">
    <location>
        <position position="14"/>
    </location>
    <ligand>
        <name>Mg(2+)</name>
        <dbReference type="ChEBI" id="CHEBI:18420"/>
        <label>1</label>
    </ligand>
</feature>
<name>A0A1F5XFF3_9BACT</name>
<dbReference type="HAMAP" id="MF_00034">
    <property type="entry name" value="RuvC"/>
    <property type="match status" value="1"/>
</dbReference>
<comment type="similarity">
    <text evidence="1 13">Belongs to the RuvC family.</text>
</comment>
<comment type="cofactor">
    <cofactor evidence="13">
        <name>Mg(2+)</name>
        <dbReference type="ChEBI" id="CHEBI:18420"/>
    </cofactor>
    <text evidence="13">Binds 2 Mg(2+) ion per subunit.</text>
</comment>
<keyword evidence="2 13" id="KW-0963">Cytoplasm</keyword>
<dbReference type="EMBL" id="MFIF01000016">
    <property type="protein sequence ID" value="OGF86580.1"/>
    <property type="molecule type" value="Genomic_DNA"/>
</dbReference>
<dbReference type="InterPro" id="IPR012337">
    <property type="entry name" value="RNaseH-like_sf"/>
</dbReference>
<dbReference type="Proteomes" id="UP000177346">
    <property type="component" value="Unassembled WGS sequence"/>
</dbReference>
<evidence type="ECO:0000256" key="9">
    <source>
        <dbReference type="ARBA" id="ARBA00023125"/>
    </source>
</evidence>